<gene>
    <name evidence="2" type="ORF">ACGTZG_08035</name>
</gene>
<name>A0ABW7DQ15_9FIRM</name>
<keyword evidence="1" id="KW-0472">Membrane</keyword>
<dbReference type="Proteomes" id="UP001605989">
    <property type="component" value="Unassembled WGS sequence"/>
</dbReference>
<dbReference type="EMBL" id="JBIEKR010000006">
    <property type="protein sequence ID" value="MFG6273138.1"/>
    <property type="molecule type" value="Genomic_DNA"/>
</dbReference>
<keyword evidence="1" id="KW-1133">Transmembrane helix</keyword>
<comment type="caution">
    <text evidence="2">The sequence shown here is derived from an EMBL/GenBank/DDBJ whole genome shotgun (WGS) entry which is preliminary data.</text>
</comment>
<dbReference type="RefSeq" id="WP_113856165.1">
    <property type="nucleotide sequence ID" value="NZ_CP011940.1"/>
</dbReference>
<evidence type="ECO:0000313" key="2">
    <source>
        <dbReference type="EMBL" id="MFG6273138.1"/>
    </source>
</evidence>
<feature type="transmembrane region" description="Helical" evidence="1">
    <location>
        <begin position="6"/>
        <end position="23"/>
    </location>
</feature>
<reference evidence="2 3" key="1">
    <citation type="submission" date="2024-10" db="EMBL/GenBank/DDBJ databases">
        <authorList>
            <person name="Sang B.-I."/>
            <person name="Prabhaharan D."/>
        </authorList>
    </citation>
    <scope>NUCLEOTIDE SEQUENCE [LARGE SCALE GENOMIC DNA]</scope>
    <source>
        <strain evidence="2 3">MH</strain>
    </source>
</reference>
<keyword evidence="3" id="KW-1185">Reference proteome</keyword>
<evidence type="ECO:0000256" key="1">
    <source>
        <dbReference type="SAM" id="Phobius"/>
    </source>
</evidence>
<feature type="transmembrane region" description="Helical" evidence="1">
    <location>
        <begin position="52"/>
        <end position="74"/>
    </location>
</feature>
<proteinExistence type="predicted"/>
<accession>A0ABW7DQ15</accession>
<sequence>MKPIKIIQLGILATAIALIFPPIHYKKIVNGKFVDYISAGHSMIFSIPAKHYIDWTTLVLELGIILCVTFFFYYQCKGKGLKKDTKSNASISNTNQFMIPATPTVSNDWVIGDVHVNDAFYKPAIEKCIGKIISSIELPEIKYVKETKKPQRYNGKLGHVVLINNKVVVINSWNPGVTTPRGIIIGVSTIHDVINKYGMNIIRVRRKEQKHLFVYSQDSADLGFFVNDSGTVVGIEANIPLD</sequence>
<evidence type="ECO:0000313" key="3">
    <source>
        <dbReference type="Proteomes" id="UP001605989"/>
    </source>
</evidence>
<protein>
    <submittedName>
        <fullName evidence="2">Uncharacterized protein</fullName>
    </submittedName>
</protein>
<keyword evidence="1" id="KW-0812">Transmembrane</keyword>
<organism evidence="2 3">
    <name type="scientific">Megasphaera hexanoica</name>
    <dbReference type="NCBI Taxonomy" id="1675036"/>
    <lineage>
        <taxon>Bacteria</taxon>
        <taxon>Bacillati</taxon>
        <taxon>Bacillota</taxon>
        <taxon>Negativicutes</taxon>
        <taxon>Veillonellales</taxon>
        <taxon>Veillonellaceae</taxon>
        <taxon>Megasphaera</taxon>
    </lineage>
</organism>